<reference evidence="1" key="1">
    <citation type="submission" date="2020-05" db="EMBL/GenBank/DDBJ databases">
        <authorList>
            <person name="Chiriac C."/>
            <person name="Salcher M."/>
            <person name="Ghai R."/>
            <person name="Kavagutti S V."/>
        </authorList>
    </citation>
    <scope>NUCLEOTIDE SEQUENCE</scope>
</reference>
<proteinExistence type="predicted"/>
<dbReference type="EMBL" id="LR797022">
    <property type="protein sequence ID" value="CAB4182035.1"/>
    <property type="molecule type" value="Genomic_DNA"/>
</dbReference>
<name>A0A6J5QMG2_9CAUD</name>
<gene>
    <name evidence="1" type="ORF">UFOVP1071_122</name>
</gene>
<protein>
    <submittedName>
        <fullName evidence="1">Uncharacterized protein</fullName>
    </submittedName>
</protein>
<organism evidence="1">
    <name type="scientific">uncultured Caudovirales phage</name>
    <dbReference type="NCBI Taxonomy" id="2100421"/>
    <lineage>
        <taxon>Viruses</taxon>
        <taxon>Duplodnaviria</taxon>
        <taxon>Heunggongvirae</taxon>
        <taxon>Uroviricota</taxon>
        <taxon>Caudoviricetes</taxon>
        <taxon>Peduoviridae</taxon>
        <taxon>Maltschvirus</taxon>
        <taxon>Maltschvirus maltsch</taxon>
    </lineage>
</organism>
<accession>A0A6J5QMG2</accession>
<evidence type="ECO:0000313" key="1">
    <source>
        <dbReference type="EMBL" id="CAB4182035.1"/>
    </source>
</evidence>
<sequence length="215" mass="25785">MKVSIGKYQNWIGPYQIADAVFFWLEKWPSDELEHRWDYKLHDKFGDWLVKTWVNDFCQWIYSKNNRKIKIHIDKYDTWGMDHTLSLIIVPMLKQLKATKHGCPLADSEDAPHIDSGYVDPNDGSDSLIEERWNWILGEMIWVHEQIIDEDSDKNYYVPYKEDEKPEVSEALSEFITQKDMLNMGRFDKEKFDAYEARIQNGLRLFGKYYRSLWD</sequence>